<organism evidence="2 3">
    <name type="scientific">Papaver atlanticum</name>
    <dbReference type="NCBI Taxonomy" id="357466"/>
    <lineage>
        <taxon>Eukaryota</taxon>
        <taxon>Viridiplantae</taxon>
        <taxon>Streptophyta</taxon>
        <taxon>Embryophyta</taxon>
        <taxon>Tracheophyta</taxon>
        <taxon>Spermatophyta</taxon>
        <taxon>Magnoliopsida</taxon>
        <taxon>Ranunculales</taxon>
        <taxon>Papaveraceae</taxon>
        <taxon>Papaveroideae</taxon>
        <taxon>Papaver</taxon>
    </lineage>
</organism>
<accession>A0AAD4SQV5</accession>
<feature type="compositionally biased region" description="Basic and acidic residues" evidence="1">
    <location>
        <begin position="1"/>
        <end position="15"/>
    </location>
</feature>
<comment type="caution">
    <text evidence="2">The sequence shown here is derived from an EMBL/GenBank/DDBJ whole genome shotgun (WGS) entry which is preliminary data.</text>
</comment>
<gene>
    <name evidence="2" type="ORF">MKW98_017423</name>
</gene>
<protein>
    <submittedName>
        <fullName evidence="2">Uncharacterized protein</fullName>
    </submittedName>
</protein>
<evidence type="ECO:0000313" key="2">
    <source>
        <dbReference type="EMBL" id="KAI3918975.1"/>
    </source>
</evidence>
<sequence>MPRSARLTDIRRQERLSSPYHLTSAGQEGHDERHDSLTIAPHIRLSSIRRQARQAMRPTNITTTIPIDGVQQNSTVAATPIVIRRRTREASHPTNTTPAIPIDGVQKKFYRSRYSNC</sequence>
<feature type="region of interest" description="Disordered" evidence="1">
    <location>
        <begin position="1"/>
        <end position="34"/>
    </location>
</feature>
<proteinExistence type="predicted"/>
<evidence type="ECO:0000313" key="3">
    <source>
        <dbReference type="Proteomes" id="UP001202328"/>
    </source>
</evidence>
<name>A0AAD4SQV5_9MAGN</name>
<evidence type="ECO:0000256" key="1">
    <source>
        <dbReference type="SAM" id="MobiDB-lite"/>
    </source>
</evidence>
<keyword evidence="3" id="KW-1185">Reference proteome</keyword>
<dbReference type="Proteomes" id="UP001202328">
    <property type="component" value="Unassembled WGS sequence"/>
</dbReference>
<dbReference type="AlphaFoldDB" id="A0AAD4SQV5"/>
<dbReference type="EMBL" id="JAJJMB010008951">
    <property type="protein sequence ID" value="KAI3918975.1"/>
    <property type="molecule type" value="Genomic_DNA"/>
</dbReference>
<reference evidence="2" key="1">
    <citation type="submission" date="2022-04" db="EMBL/GenBank/DDBJ databases">
        <title>A functionally conserved STORR gene fusion in Papaver species that diverged 16.8 million years ago.</title>
        <authorList>
            <person name="Catania T."/>
        </authorList>
    </citation>
    <scope>NUCLEOTIDE SEQUENCE</scope>
    <source>
        <strain evidence="2">S-188037</strain>
    </source>
</reference>